<dbReference type="Gene3D" id="3.10.450.40">
    <property type="match status" value="1"/>
</dbReference>
<dbReference type="KEGG" id="njp:NEJAP_0396"/>
<feature type="chain" id="PRO_5032337391" evidence="1">
    <location>
        <begin position="21"/>
        <end position="114"/>
    </location>
</feature>
<organism evidence="3 4">
    <name type="scientific">Neptunomonas japonica JAMM 1380</name>
    <dbReference type="NCBI Taxonomy" id="1441457"/>
    <lineage>
        <taxon>Bacteria</taxon>
        <taxon>Pseudomonadati</taxon>
        <taxon>Pseudomonadota</taxon>
        <taxon>Gammaproteobacteria</taxon>
        <taxon>Oceanospirillales</taxon>
        <taxon>Oceanospirillaceae</taxon>
        <taxon>Neptunomonas</taxon>
    </lineage>
</organism>
<dbReference type="RefSeq" id="WP_201349064.1">
    <property type="nucleotide sequence ID" value="NZ_AP014546.1"/>
</dbReference>
<dbReference type="AlphaFoldDB" id="A0A7R6P6W3"/>
<name>A0A7R6P6W3_9GAMM</name>
<protein>
    <submittedName>
        <fullName evidence="3">Peptidase M4</fullName>
    </submittedName>
</protein>
<accession>A0A7R6P6W3</accession>
<evidence type="ECO:0000256" key="1">
    <source>
        <dbReference type="SAM" id="SignalP"/>
    </source>
</evidence>
<feature type="signal peptide" evidence="1">
    <location>
        <begin position="1"/>
        <end position="20"/>
    </location>
</feature>
<dbReference type="EMBL" id="AP014546">
    <property type="protein sequence ID" value="BBB28354.1"/>
    <property type="molecule type" value="Genomic_DNA"/>
</dbReference>
<evidence type="ECO:0000313" key="3">
    <source>
        <dbReference type="EMBL" id="BBB28354.1"/>
    </source>
</evidence>
<proteinExistence type="predicted"/>
<reference evidence="3 4" key="1">
    <citation type="journal article" date="2008" name="Int. J. Syst. Evol. Microbiol.">
        <title>Neptunomonas japonica sp. nov., an Osedax japonicus symbiont-like bacterium isolated from sediment adjacent to sperm whale carcasses off Kagoshima, Japan.</title>
        <authorList>
            <person name="Miyazaki M."/>
            <person name="Nogi Y."/>
            <person name="Fujiwara Y."/>
            <person name="Kawato M."/>
            <person name="Kubokawa K."/>
            <person name="Horikoshi K."/>
        </authorList>
    </citation>
    <scope>NUCLEOTIDE SEQUENCE [LARGE SCALE GENOMIC DNA]</scope>
    <source>
        <strain evidence="3 4">JAMM 1380</strain>
    </source>
</reference>
<gene>
    <name evidence="3" type="ORF">NEJAP_0396</name>
</gene>
<dbReference type="InterPro" id="IPR025711">
    <property type="entry name" value="PepSY"/>
</dbReference>
<feature type="domain" description="PepSY" evidence="2">
    <location>
        <begin position="52"/>
        <end position="108"/>
    </location>
</feature>
<keyword evidence="4" id="KW-1185">Reference proteome</keyword>
<keyword evidence="1" id="KW-0732">Signal</keyword>
<dbReference type="Proteomes" id="UP000595332">
    <property type="component" value="Chromosome"/>
</dbReference>
<dbReference type="Pfam" id="PF03413">
    <property type="entry name" value="PepSY"/>
    <property type="match status" value="1"/>
</dbReference>
<evidence type="ECO:0000259" key="2">
    <source>
        <dbReference type="Pfam" id="PF03413"/>
    </source>
</evidence>
<evidence type="ECO:0000313" key="4">
    <source>
        <dbReference type="Proteomes" id="UP000595332"/>
    </source>
</evidence>
<sequence>MNKIKIVLIFVLLFSPLLHAGEGTPIAPAVYENGDRLDYQACRVLVKRGEILPMSDLMELANKRSSDHILDAYLVKENDQYYYQIESVDNNGVVSVFYMDATNGEIVKNFKVPQ</sequence>